<keyword evidence="2" id="KW-1185">Reference proteome</keyword>
<evidence type="ECO:0000313" key="1">
    <source>
        <dbReference type="EMBL" id="KAL3587176.1"/>
    </source>
</evidence>
<dbReference type="EMBL" id="RCHU02000006">
    <property type="protein sequence ID" value="KAL3587176.1"/>
    <property type="molecule type" value="Genomic_DNA"/>
</dbReference>
<accession>A0ACC4C719</accession>
<name>A0ACC4C719_POPAL</name>
<proteinExistence type="predicted"/>
<dbReference type="Proteomes" id="UP000309997">
    <property type="component" value="Unassembled WGS sequence"/>
</dbReference>
<organism evidence="1 2">
    <name type="scientific">Populus alba</name>
    <name type="common">White poplar</name>
    <dbReference type="NCBI Taxonomy" id="43335"/>
    <lineage>
        <taxon>Eukaryota</taxon>
        <taxon>Viridiplantae</taxon>
        <taxon>Streptophyta</taxon>
        <taxon>Embryophyta</taxon>
        <taxon>Tracheophyta</taxon>
        <taxon>Spermatophyta</taxon>
        <taxon>Magnoliopsida</taxon>
        <taxon>eudicotyledons</taxon>
        <taxon>Gunneridae</taxon>
        <taxon>Pentapetalae</taxon>
        <taxon>rosids</taxon>
        <taxon>fabids</taxon>
        <taxon>Malpighiales</taxon>
        <taxon>Salicaceae</taxon>
        <taxon>Saliceae</taxon>
        <taxon>Populus</taxon>
    </lineage>
</organism>
<protein>
    <submittedName>
        <fullName evidence="1">Uncharacterized protein</fullName>
    </submittedName>
</protein>
<gene>
    <name evidence="1" type="ORF">D5086_014043</name>
</gene>
<reference evidence="1 2" key="1">
    <citation type="journal article" date="2024" name="Plant Biotechnol. J.">
        <title>Genome and CRISPR/Cas9 system of a widespread forest tree (Populus alba) in the world.</title>
        <authorList>
            <person name="Liu Y.J."/>
            <person name="Jiang P.F."/>
            <person name="Han X.M."/>
            <person name="Li X.Y."/>
            <person name="Wang H.M."/>
            <person name="Wang Y.J."/>
            <person name="Wang X.X."/>
            <person name="Zeng Q.Y."/>
        </authorList>
    </citation>
    <scope>NUCLEOTIDE SEQUENCE [LARGE SCALE GENOMIC DNA]</scope>
    <source>
        <strain evidence="2">cv. PAL-ZL1</strain>
    </source>
</reference>
<comment type="caution">
    <text evidence="1">The sequence shown here is derived from an EMBL/GenBank/DDBJ whole genome shotgun (WGS) entry which is preliminary data.</text>
</comment>
<evidence type="ECO:0000313" key="2">
    <source>
        <dbReference type="Proteomes" id="UP000309997"/>
    </source>
</evidence>
<sequence length="353" mass="40893">MQNLSPEEEANYMELLMEYRDIFAWSYDEMPGFIREVKYPTWISNIVPVKKKNGQMRVFVWIFEILNNACPKDDFPLPITEIMVDATTGHGRLNLHGRFNLAIIKFEWHPHDEEKTAFRTPKGIYCYKVMPFGLKNAGKESALYYLSRTLNGAELNYSPIEKTMSSIDVCNKEVKALPPSAFRPLPKAPRGVFTYWLQTDYFSKWAEAVALREVKKETVYDALIIHVKRKHVLLNGIGPMGSMDLRLAPIPTIINAILKDTLIVAWPLAQNKWDGFNPQKRVQHDQSLREVVAVAECWVKTANRTPSFRSRFQQFLLQYVEKWSSSHQELGLDQFLRLAGIGQILYQANDRKY</sequence>